<proteinExistence type="predicted"/>
<dbReference type="EMBL" id="JABFUD020000009">
    <property type="protein sequence ID" value="KAI5075835.1"/>
    <property type="molecule type" value="Genomic_DNA"/>
</dbReference>
<organism evidence="1 2">
    <name type="scientific">Adiantum capillus-veneris</name>
    <name type="common">Maidenhair fern</name>
    <dbReference type="NCBI Taxonomy" id="13818"/>
    <lineage>
        <taxon>Eukaryota</taxon>
        <taxon>Viridiplantae</taxon>
        <taxon>Streptophyta</taxon>
        <taxon>Embryophyta</taxon>
        <taxon>Tracheophyta</taxon>
        <taxon>Polypodiopsida</taxon>
        <taxon>Polypodiidae</taxon>
        <taxon>Polypodiales</taxon>
        <taxon>Pteridineae</taxon>
        <taxon>Pteridaceae</taxon>
        <taxon>Vittarioideae</taxon>
        <taxon>Adiantum</taxon>
    </lineage>
</organism>
<protein>
    <submittedName>
        <fullName evidence="1">Uncharacterized protein</fullName>
    </submittedName>
</protein>
<sequence>MPPISFQLVSLSSSFRLEEALQDVGSWLRVPSNSCQLPDVKQPFPVLSCCHPSPSCSWLSLPFFPFLLCLFSQMPVVDAIFWFFSNSPDYSPFYFRHFFSPPSLD</sequence>
<name>A0A9D4ZK51_ADICA</name>
<dbReference type="AlphaFoldDB" id="A0A9D4ZK51"/>
<comment type="caution">
    <text evidence="1">The sequence shown here is derived from an EMBL/GenBank/DDBJ whole genome shotgun (WGS) entry which is preliminary data.</text>
</comment>
<keyword evidence="2" id="KW-1185">Reference proteome</keyword>
<gene>
    <name evidence="1" type="ORF">GOP47_0009911</name>
</gene>
<evidence type="ECO:0000313" key="2">
    <source>
        <dbReference type="Proteomes" id="UP000886520"/>
    </source>
</evidence>
<evidence type="ECO:0000313" key="1">
    <source>
        <dbReference type="EMBL" id="KAI5075835.1"/>
    </source>
</evidence>
<dbReference type="Proteomes" id="UP000886520">
    <property type="component" value="Chromosome 9"/>
</dbReference>
<reference evidence="1" key="1">
    <citation type="submission" date="2021-01" db="EMBL/GenBank/DDBJ databases">
        <title>Adiantum capillus-veneris genome.</title>
        <authorList>
            <person name="Fang Y."/>
            <person name="Liao Q."/>
        </authorList>
    </citation>
    <scope>NUCLEOTIDE SEQUENCE</scope>
    <source>
        <strain evidence="1">H3</strain>
        <tissue evidence="1">Leaf</tissue>
    </source>
</reference>
<accession>A0A9D4ZK51</accession>